<dbReference type="AlphaFoldDB" id="F9WI15"/>
<organism evidence="2 3">
    <name type="scientific">Trypanosoma congolense (strain IL3000)</name>
    <dbReference type="NCBI Taxonomy" id="1068625"/>
    <lineage>
        <taxon>Eukaryota</taxon>
        <taxon>Discoba</taxon>
        <taxon>Euglenozoa</taxon>
        <taxon>Kinetoplastea</taxon>
        <taxon>Metakinetoplastina</taxon>
        <taxon>Trypanosomatida</taxon>
        <taxon>Trypanosomatidae</taxon>
        <taxon>Trypanosoma</taxon>
        <taxon>Nannomonas</taxon>
    </lineage>
</organism>
<reference evidence="3" key="1">
    <citation type="submission" date="2011-07" db="EMBL/GenBank/DDBJ databases">
        <title>Divergent evolution of antigenic variation in African trypanosomes.</title>
        <authorList>
            <person name="Jackson A.P."/>
            <person name="Berry A."/>
            <person name="Allison H.C."/>
            <person name="Burton P."/>
            <person name="Anderson J."/>
            <person name="Aslett M."/>
            <person name="Brown R."/>
            <person name="Corton N."/>
            <person name="Harris D."/>
            <person name="Hauser H."/>
            <person name="Gamble J."/>
            <person name="Gilderthorp R."/>
            <person name="McQuillan J."/>
            <person name="Quail M.A."/>
            <person name="Sanders M."/>
            <person name="Van Tonder A."/>
            <person name="Ginger M.L."/>
            <person name="Donelson J.E."/>
            <person name="Field M.C."/>
            <person name="Barry J.D."/>
            <person name="Berriman M."/>
            <person name="Hertz-Fowler C."/>
        </authorList>
    </citation>
    <scope>NUCLEOTIDE SEQUENCE [LARGE SCALE GENOMIC DNA]</scope>
    <source>
        <strain evidence="3">IL3000</strain>
    </source>
</reference>
<comment type="caution">
    <text evidence="2">The sequence shown here is derived from an EMBL/GenBank/DDBJ whole genome shotgun (WGS) entry which is preliminary data.</text>
</comment>
<dbReference type="VEuPathDB" id="TriTrypDB:TcIL3000_0_00050"/>
<evidence type="ECO:0000313" key="2">
    <source>
        <dbReference type="EMBL" id="CCD16960.1"/>
    </source>
</evidence>
<keyword evidence="3" id="KW-1185">Reference proteome</keyword>
<reference evidence="2 3" key="2">
    <citation type="journal article" date="2012" name="Proc. Natl. Acad. Sci. U.S.A.">
        <title>Antigenic diversity is generated by distinct evolutionary mechanisms in African trypanosome species.</title>
        <authorList>
            <person name="Jackson A.P."/>
            <person name="Berry A."/>
            <person name="Aslett M."/>
            <person name="Allison H.C."/>
            <person name="Burton P."/>
            <person name="Vavrova-Anderson J."/>
            <person name="Brown R."/>
            <person name="Browne H."/>
            <person name="Corton N."/>
            <person name="Hauser H."/>
            <person name="Gamble J."/>
            <person name="Gilderthorp R."/>
            <person name="Marcello L."/>
            <person name="McQuillan J."/>
            <person name="Otto T.D."/>
            <person name="Quail M.A."/>
            <person name="Sanders M.J."/>
            <person name="van Tonder A."/>
            <person name="Ginger M.L."/>
            <person name="Field M.C."/>
            <person name="Barry J.D."/>
            <person name="Hertz-Fowler C."/>
            <person name="Berriman M."/>
        </authorList>
    </citation>
    <scope>NUCLEOTIDE SEQUENCE [LARGE SCALE GENOMIC DNA]</scope>
    <source>
        <strain evidence="2 3">IL3000</strain>
    </source>
</reference>
<name>F9WI15_TRYCI</name>
<feature type="region of interest" description="Disordered" evidence="1">
    <location>
        <begin position="37"/>
        <end position="85"/>
    </location>
</feature>
<proteinExistence type="predicted"/>
<feature type="compositionally biased region" description="Polar residues" evidence="1">
    <location>
        <begin position="67"/>
        <end position="85"/>
    </location>
</feature>
<evidence type="ECO:0000256" key="1">
    <source>
        <dbReference type="SAM" id="MobiDB-lite"/>
    </source>
</evidence>
<evidence type="ECO:0000313" key="3">
    <source>
        <dbReference type="Proteomes" id="UP000000702"/>
    </source>
</evidence>
<dbReference type="Proteomes" id="UP000000702">
    <property type="component" value="Unassembled WGS sequence"/>
</dbReference>
<gene>
    <name evidence="2" type="ORF">TCIL3000_0_00050</name>
</gene>
<feature type="compositionally biased region" description="Acidic residues" evidence="1">
    <location>
        <begin position="39"/>
        <end position="49"/>
    </location>
</feature>
<sequence length="162" mass="18289">MEEWISGQPGELGKSTGMGYSLFAESEEEQWRRLKEEAMIDSDDEEDLAERENIPVTEPKKRRQRNPTKTSTAIKNGHSQQQQKLTHAISSYDMEKLLKQYRDISAEEEGVGVDITRFLQDDGNDCDKDEEYVVTADELLSSLTTGKSTNIQRGVDSADSVP</sequence>
<protein>
    <submittedName>
        <fullName evidence="2">WGS project CAEQ00000000 data, annotated contig 7</fullName>
    </submittedName>
</protein>
<dbReference type="EMBL" id="CAEQ01002516">
    <property type="protein sequence ID" value="CCD16960.1"/>
    <property type="molecule type" value="Genomic_DNA"/>
</dbReference>
<accession>F9WI15</accession>